<dbReference type="OrthoDB" id="5949409at2759"/>
<organism evidence="2 3">
    <name type="scientific">Clytia hemisphaerica</name>
    <dbReference type="NCBI Taxonomy" id="252671"/>
    <lineage>
        <taxon>Eukaryota</taxon>
        <taxon>Metazoa</taxon>
        <taxon>Cnidaria</taxon>
        <taxon>Hydrozoa</taxon>
        <taxon>Hydroidolina</taxon>
        <taxon>Leptothecata</taxon>
        <taxon>Obeliida</taxon>
        <taxon>Clytiidae</taxon>
        <taxon>Clytia</taxon>
    </lineage>
</organism>
<proteinExistence type="predicted"/>
<dbReference type="AlphaFoldDB" id="A0A7M5UEV7"/>
<name>A0A7M5UEV7_9CNID</name>
<evidence type="ECO:0000313" key="3">
    <source>
        <dbReference type="Proteomes" id="UP000594262"/>
    </source>
</evidence>
<dbReference type="InterPro" id="IPR008922">
    <property type="entry name" value="Di-copper_centre_dom_sf"/>
</dbReference>
<dbReference type="InterPro" id="IPR002227">
    <property type="entry name" value="Tyrosinase_Cu-bd"/>
</dbReference>
<reference evidence="2" key="1">
    <citation type="submission" date="2021-01" db="UniProtKB">
        <authorList>
            <consortium name="EnsemblMetazoa"/>
        </authorList>
    </citation>
    <scope>IDENTIFICATION</scope>
</reference>
<dbReference type="Proteomes" id="UP000594262">
    <property type="component" value="Unplaced"/>
</dbReference>
<feature type="domain" description="Tyrosinase copper-binding" evidence="1">
    <location>
        <begin position="41"/>
        <end position="162"/>
    </location>
</feature>
<accession>A0A7M5UEV7</accession>
<protein>
    <recommendedName>
        <fullName evidence="1">Tyrosinase copper-binding domain-containing protein</fullName>
    </recommendedName>
</protein>
<sequence>MKQTRSIQKAAGYTTCRYPFSGLMNPRNPSKYTTNSQLQNNYLNLLLRYPEDYLNQNIVHSLNNLHHPLIPIKEMYERCLDIDNYNQFSNIVSATGGQISLEQASINMLHTLGGNSPPSKEFQIELVAGSHGDLGAKEMAAFDPLFFLHMANVDRIFWLWQTKYQVNTVLQAVHYNTRRRNQAKEWSRAFPNATGRSRIGYEYSTKPLYIWSRQSTKQSPMDIIDIVNQLNYRYTNGSITLEQTA</sequence>
<dbReference type="GO" id="GO:0016491">
    <property type="term" value="F:oxidoreductase activity"/>
    <property type="evidence" value="ECO:0007669"/>
    <property type="project" value="InterPro"/>
</dbReference>
<evidence type="ECO:0000259" key="1">
    <source>
        <dbReference type="Pfam" id="PF00264"/>
    </source>
</evidence>
<keyword evidence="3" id="KW-1185">Reference proteome</keyword>
<dbReference type="Pfam" id="PF00264">
    <property type="entry name" value="Tyrosinase"/>
    <property type="match status" value="1"/>
</dbReference>
<dbReference type="EnsemblMetazoa" id="CLYHEMT009706.2">
    <property type="protein sequence ID" value="CLYHEMP009706.2"/>
    <property type="gene ID" value="CLYHEMG009706"/>
</dbReference>
<dbReference type="Gene3D" id="1.10.1280.10">
    <property type="entry name" value="Di-copper center containing domain from catechol oxidase"/>
    <property type="match status" value="1"/>
</dbReference>
<evidence type="ECO:0000313" key="2">
    <source>
        <dbReference type="EnsemblMetazoa" id="CLYHEMP009706.2"/>
    </source>
</evidence>
<dbReference type="SUPFAM" id="SSF48056">
    <property type="entry name" value="Di-copper centre-containing domain"/>
    <property type="match status" value="1"/>
</dbReference>